<protein>
    <submittedName>
        <fullName evidence="3">FAD-dependent oxidoreductase</fullName>
    </submittedName>
</protein>
<dbReference type="RefSeq" id="WP_157335658.1">
    <property type="nucleotide sequence ID" value="NZ_RHLK01000005.1"/>
</dbReference>
<reference evidence="3 4" key="1">
    <citation type="journal article" date="2019" name="Microorganisms">
        <title>Paenibacillus lutrae sp. nov., A Chitinolytic Species Isolated from A River Otter in Castril Natural Park, Granada, Spain.</title>
        <authorList>
            <person name="Rodriguez M."/>
            <person name="Reina J.C."/>
            <person name="Bejar V."/>
            <person name="Llamas I."/>
        </authorList>
    </citation>
    <scope>NUCLEOTIDE SEQUENCE [LARGE SCALE GENOMIC DNA]</scope>
    <source>
        <strain evidence="3 4">N10</strain>
    </source>
</reference>
<dbReference type="AlphaFoldDB" id="A0A7X3JZM8"/>
<dbReference type="SUPFAM" id="SSF51905">
    <property type="entry name" value="FAD/NAD(P)-binding domain"/>
    <property type="match status" value="1"/>
</dbReference>
<dbReference type="PANTHER" id="PTHR13847">
    <property type="entry name" value="SARCOSINE DEHYDROGENASE-RELATED"/>
    <property type="match status" value="1"/>
</dbReference>
<dbReference type="InterPro" id="IPR036188">
    <property type="entry name" value="FAD/NAD-bd_sf"/>
</dbReference>
<dbReference type="Proteomes" id="UP000490800">
    <property type="component" value="Unassembled WGS sequence"/>
</dbReference>
<comment type="caution">
    <text evidence="3">The sequence shown here is derived from an EMBL/GenBank/DDBJ whole genome shotgun (WGS) entry which is preliminary data.</text>
</comment>
<dbReference type="PANTHER" id="PTHR13847:SF201">
    <property type="entry name" value="PUTATIBE OXIDOREDUCTASE"/>
    <property type="match status" value="1"/>
</dbReference>
<evidence type="ECO:0000259" key="2">
    <source>
        <dbReference type="Pfam" id="PF01266"/>
    </source>
</evidence>
<feature type="domain" description="FAD dependent oxidoreductase" evidence="2">
    <location>
        <begin position="30"/>
        <end position="381"/>
    </location>
</feature>
<dbReference type="GO" id="GO:0005737">
    <property type="term" value="C:cytoplasm"/>
    <property type="evidence" value="ECO:0007669"/>
    <property type="project" value="TreeGrafter"/>
</dbReference>
<evidence type="ECO:0000256" key="1">
    <source>
        <dbReference type="SAM" id="MobiDB-lite"/>
    </source>
</evidence>
<dbReference type="EMBL" id="RHLK01000005">
    <property type="protein sequence ID" value="MVP00205.1"/>
    <property type="molecule type" value="Genomic_DNA"/>
</dbReference>
<evidence type="ECO:0000313" key="3">
    <source>
        <dbReference type="EMBL" id="MVP00205.1"/>
    </source>
</evidence>
<evidence type="ECO:0000313" key="4">
    <source>
        <dbReference type="Proteomes" id="UP000490800"/>
    </source>
</evidence>
<organism evidence="3 4">
    <name type="scientific">Paenibacillus lutrae</name>
    <dbReference type="NCBI Taxonomy" id="2078573"/>
    <lineage>
        <taxon>Bacteria</taxon>
        <taxon>Bacillati</taxon>
        <taxon>Bacillota</taxon>
        <taxon>Bacilli</taxon>
        <taxon>Bacillales</taxon>
        <taxon>Paenibacillaceae</taxon>
        <taxon>Paenibacillus</taxon>
    </lineage>
</organism>
<dbReference type="Pfam" id="PF01266">
    <property type="entry name" value="DAO"/>
    <property type="match status" value="1"/>
</dbReference>
<feature type="region of interest" description="Disordered" evidence="1">
    <location>
        <begin position="403"/>
        <end position="424"/>
    </location>
</feature>
<sequence>MDLVTGLSYWPYTLEAIPAYPTLAEDLTCDVLVIGGGMAGSMISYMLHNSGLDTVLVDGHTIAGGSSGANTGIIQYFNDKTLTGCIHTYGEQNGVAFYKLCEQAVDTLAEIMTRENIEGAITRRESLYMASDDSDVPMLKEEYETLRKNGFEVEYWDEADIAGNFSFNRPGAILAKGDALLNPLKCVHGLVSAAAAAGMRVYEHTRIESRQDTPDGIILYTKDRYRIRAKHAVYATGYRAQEMKPNANARLFTSYVLVTEPLPQITDWYRECMIWETARPYLYLRTTEDNRLIIGGEDEPMMGEHDRVNRLPVKQKQLLAQARSMFPHLDLRTAYAWSAVFGETHDGYPLIGSQPEYPNSTFALIYGGNGSVYATIAAEIIKRQLCGGEPHPAAHFFRFNRPSRTLPSQAGKERKEAPIVSGEA</sequence>
<dbReference type="PRINTS" id="PR00420">
    <property type="entry name" value="RNGMNOXGNASE"/>
</dbReference>
<gene>
    <name evidence="3" type="ORF">EDM21_11845</name>
</gene>
<dbReference type="InterPro" id="IPR006076">
    <property type="entry name" value="FAD-dep_OxRdtase"/>
</dbReference>
<name>A0A7X3JZM8_9BACL</name>
<accession>A0A7X3JZM8</accession>
<dbReference type="Gene3D" id="3.50.50.60">
    <property type="entry name" value="FAD/NAD(P)-binding domain"/>
    <property type="match status" value="1"/>
</dbReference>
<proteinExistence type="predicted"/>
<keyword evidence="4" id="KW-1185">Reference proteome</keyword>
<dbReference type="Gene3D" id="3.30.9.10">
    <property type="entry name" value="D-Amino Acid Oxidase, subunit A, domain 2"/>
    <property type="match status" value="1"/>
</dbReference>
<dbReference type="OrthoDB" id="571248at2"/>